<dbReference type="KEGG" id="cgr:2890385"/>
<dbReference type="PANTHER" id="PTHR10071">
    <property type="entry name" value="TRANSCRIPTION FACTOR GATA FAMILY MEMBER"/>
    <property type="match status" value="1"/>
</dbReference>
<evidence type="ECO:0000313" key="11">
    <source>
        <dbReference type="Proteomes" id="UP000002428"/>
    </source>
</evidence>
<evidence type="ECO:0000256" key="1">
    <source>
        <dbReference type="ARBA" id="ARBA00004123"/>
    </source>
</evidence>
<dbReference type="Proteomes" id="UP000002428">
    <property type="component" value="Chromosome K"/>
</dbReference>
<feature type="region of interest" description="Disordered" evidence="7">
    <location>
        <begin position="213"/>
        <end position="233"/>
    </location>
</feature>
<protein>
    <recommendedName>
        <fullName evidence="8">GATA-type domain-containing protein</fullName>
    </recommendedName>
</protein>
<evidence type="ECO:0000256" key="4">
    <source>
        <dbReference type="ARBA" id="ARBA00022833"/>
    </source>
</evidence>
<dbReference type="CDD" id="cd00202">
    <property type="entry name" value="ZnF_GATA"/>
    <property type="match status" value="1"/>
</dbReference>
<proteinExistence type="predicted"/>
<dbReference type="VEuPathDB" id="FungiDB:CAGL0K07634g"/>
<feature type="region of interest" description="Disordered" evidence="7">
    <location>
        <begin position="306"/>
        <end position="391"/>
    </location>
</feature>
<evidence type="ECO:0000313" key="10">
    <source>
        <dbReference type="EMBL" id="CAG61516.1"/>
    </source>
</evidence>
<evidence type="ECO:0000256" key="2">
    <source>
        <dbReference type="ARBA" id="ARBA00022723"/>
    </source>
</evidence>
<gene>
    <name evidence="9" type="primary">GAT1</name>
    <name evidence="9 10" type="ordered locus">CAGL0K07634g</name>
</gene>
<dbReference type="SMART" id="SM00401">
    <property type="entry name" value="ZnF_GATA"/>
    <property type="match status" value="1"/>
</dbReference>
<dbReference type="EMBL" id="CR380957">
    <property type="protein sequence ID" value="CAG61516.1"/>
    <property type="molecule type" value="Genomic_DNA"/>
</dbReference>
<dbReference type="AlphaFoldDB" id="Q6FMJ1"/>
<dbReference type="SUPFAM" id="SSF57716">
    <property type="entry name" value="Glucocorticoid receptor-like (DNA-binding domain)"/>
    <property type="match status" value="1"/>
</dbReference>
<dbReference type="STRING" id="284593.Q6FMJ1"/>
<dbReference type="InterPro" id="IPR000679">
    <property type="entry name" value="Znf_GATA"/>
</dbReference>
<dbReference type="InterPro" id="IPR013088">
    <property type="entry name" value="Znf_NHR/GATA"/>
</dbReference>
<dbReference type="GO" id="GO:0000978">
    <property type="term" value="F:RNA polymerase II cis-regulatory region sequence-specific DNA binding"/>
    <property type="evidence" value="ECO:0007669"/>
    <property type="project" value="TreeGrafter"/>
</dbReference>
<evidence type="ECO:0000256" key="5">
    <source>
        <dbReference type="ARBA" id="ARBA00023242"/>
    </source>
</evidence>
<dbReference type="Pfam" id="PF00320">
    <property type="entry name" value="GATA"/>
    <property type="match status" value="1"/>
</dbReference>
<evidence type="ECO:0000313" key="9">
    <source>
        <dbReference type="CGD" id="CAL0134543"/>
    </source>
</evidence>
<dbReference type="HOGENOM" id="CLU_595793_0_0_1"/>
<accession>Q6FMJ1</accession>
<keyword evidence="5" id="KW-0539">Nucleus</keyword>
<dbReference type="CGD" id="CAL0134543">
    <property type="gene designation" value="GAT1"/>
</dbReference>
<feature type="domain" description="GATA-type" evidence="8">
    <location>
        <begin position="252"/>
        <end position="305"/>
    </location>
</feature>
<feature type="compositionally biased region" description="Low complexity" evidence="7">
    <location>
        <begin position="379"/>
        <end position="391"/>
    </location>
</feature>
<feature type="compositionally biased region" description="Basic residues" evidence="7">
    <location>
        <begin position="306"/>
        <end position="318"/>
    </location>
</feature>
<dbReference type="GO" id="GO:0045944">
    <property type="term" value="P:positive regulation of transcription by RNA polymerase II"/>
    <property type="evidence" value="ECO:0007669"/>
    <property type="project" value="TreeGrafter"/>
</dbReference>
<dbReference type="RefSeq" id="XP_448553.1">
    <property type="nucleotide sequence ID" value="XM_448553.1"/>
</dbReference>
<dbReference type="eggNOG" id="KOG1601">
    <property type="taxonomic scope" value="Eukaryota"/>
</dbReference>
<keyword evidence="4" id="KW-0862">Zinc</keyword>
<evidence type="ECO:0000256" key="7">
    <source>
        <dbReference type="SAM" id="MobiDB-lite"/>
    </source>
</evidence>
<evidence type="ECO:0000256" key="3">
    <source>
        <dbReference type="ARBA" id="ARBA00022771"/>
    </source>
</evidence>
<dbReference type="GO" id="GO:0000122">
    <property type="term" value="P:negative regulation of transcription by RNA polymerase II"/>
    <property type="evidence" value="ECO:0007669"/>
    <property type="project" value="TreeGrafter"/>
</dbReference>
<keyword evidence="3 6" id="KW-0863">Zinc-finger</keyword>
<comment type="subcellular location">
    <subcellularLocation>
        <location evidence="1">Nucleus</location>
    </subcellularLocation>
</comment>
<feature type="compositionally biased region" description="Polar residues" evidence="7">
    <location>
        <begin position="367"/>
        <end position="378"/>
    </location>
</feature>
<dbReference type="InParanoid" id="Q6FMJ1"/>
<keyword evidence="2" id="KW-0479">Metal-binding</keyword>
<dbReference type="FunFam" id="3.30.50.10:FF:000007">
    <property type="entry name" value="Nitrogen regulatory AreA, N-terminal"/>
    <property type="match status" value="1"/>
</dbReference>
<evidence type="ECO:0000256" key="6">
    <source>
        <dbReference type="PROSITE-ProRule" id="PRU00094"/>
    </source>
</evidence>
<dbReference type="GeneID" id="2890385"/>
<dbReference type="PANTHER" id="PTHR10071:SF281">
    <property type="entry name" value="BOX A-BINDING FACTOR-RELATED"/>
    <property type="match status" value="1"/>
</dbReference>
<dbReference type="PRINTS" id="PR00619">
    <property type="entry name" value="GATAZNFINGER"/>
</dbReference>
<dbReference type="GO" id="GO:0008270">
    <property type="term" value="F:zinc ion binding"/>
    <property type="evidence" value="ECO:0007669"/>
    <property type="project" value="UniProtKB-KW"/>
</dbReference>
<dbReference type="GO" id="GO:0005634">
    <property type="term" value="C:nucleus"/>
    <property type="evidence" value="ECO:0007669"/>
    <property type="project" value="UniProtKB-SubCell"/>
</dbReference>
<dbReference type="Gene3D" id="3.30.50.10">
    <property type="entry name" value="Erythroid Transcription Factor GATA-1, subunit A"/>
    <property type="match status" value="1"/>
</dbReference>
<organism evidence="10 11">
    <name type="scientific">Candida glabrata (strain ATCC 2001 / BCRC 20586 / JCM 3761 / NBRC 0622 / NRRL Y-65 / CBS 138)</name>
    <name type="common">Yeast</name>
    <name type="synonym">Nakaseomyces glabratus</name>
    <dbReference type="NCBI Taxonomy" id="284593"/>
    <lineage>
        <taxon>Eukaryota</taxon>
        <taxon>Fungi</taxon>
        <taxon>Dikarya</taxon>
        <taxon>Ascomycota</taxon>
        <taxon>Saccharomycotina</taxon>
        <taxon>Saccharomycetes</taxon>
        <taxon>Saccharomycetales</taxon>
        <taxon>Saccharomycetaceae</taxon>
        <taxon>Nakaseomyces</taxon>
    </lineage>
</organism>
<feature type="compositionally biased region" description="Low complexity" evidence="7">
    <location>
        <begin position="348"/>
        <end position="358"/>
    </location>
</feature>
<dbReference type="GO" id="GO:0000981">
    <property type="term" value="F:DNA-binding transcription factor activity, RNA polymerase II-specific"/>
    <property type="evidence" value="ECO:0007669"/>
    <property type="project" value="TreeGrafter"/>
</dbReference>
<name>Q6FMJ1_CANGA</name>
<keyword evidence="11" id="KW-1185">Reference proteome</keyword>
<sequence length="459" mass="51767">MMYDISATSQFKQSALYKHNKQMSDQIKFDFNNFQFKNNQQLQNRDLMNDHYDNTFANKTSMQTSFVGHAFNPSFQFDTIDFDDKGTFFDINKAQNPKNRILAMLENESRSNTATIDSNFQAGVSNSLNIDLLDDPFKVDEQITRSDDIFPNLPFPFSTEDSNIITPSFESRSTSNDSNFEIVDVTTPVVSRSSNFSNADNIPMPKEFDIKHLHPTIPPKTKEPTSKRQIKVKKEKTPVCVETAKPSDADNNKEDLICTNCGTTNTPLWRKDIDRKPLCNACGLFFKLHGVMRPLSLKTDVIKKRKRTAKIKTNRHVTGKINLRDRKRKSNPSKKDNKKSITKRQQPSNSKSSIGSKSTALFKSDKCSSSGCNETADLTTPGSESTSVSSTETIFDNSQSISLSSSSTDLKDSNHGFLPSNWSDFQSSDGDLPNFSVDFEFGVVDDHNSIYPLPVFQYE</sequence>
<dbReference type="PROSITE" id="PS50114">
    <property type="entry name" value="GATA_ZN_FINGER_2"/>
    <property type="match status" value="1"/>
</dbReference>
<dbReference type="InterPro" id="IPR039355">
    <property type="entry name" value="Transcription_factor_GATA"/>
</dbReference>
<reference evidence="10 11" key="1">
    <citation type="journal article" date="2004" name="Nature">
        <title>Genome evolution in yeasts.</title>
        <authorList>
            <consortium name="Genolevures"/>
            <person name="Dujon B."/>
            <person name="Sherman D."/>
            <person name="Fischer G."/>
            <person name="Durrens P."/>
            <person name="Casaregola S."/>
            <person name="Lafontaine I."/>
            <person name="de Montigny J."/>
            <person name="Marck C."/>
            <person name="Neuveglise C."/>
            <person name="Talla E."/>
            <person name="Goffard N."/>
            <person name="Frangeul L."/>
            <person name="Aigle M."/>
            <person name="Anthouard V."/>
            <person name="Babour A."/>
            <person name="Barbe V."/>
            <person name="Barnay S."/>
            <person name="Blanchin S."/>
            <person name="Beckerich J.M."/>
            <person name="Beyne E."/>
            <person name="Bleykasten C."/>
            <person name="Boisrame A."/>
            <person name="Boyer J."/>
            <person name="Cattolico L."/>
            <person name="Confanioleri F."/>
            <person name="de Daruvar A."/>
            <person name="Despons L."/>
            <person name="Fabre E."/>
            <person name="Fairhead C."/>
            <person name="Ferry-Dumazet H."/>
            <person name="Groppi A."/>
            <person name="Hantraye F."/>
            <person name="Hennequin C."/>
            <person name="Jauniaux N."/>
            <person name="Joyet P."/>
            <person name="Kachouri R."/>
            <person name="Kerrest A."/>
            <person name="Koszul R."/>
            <person name="Lemaire M."/>
            <person name="Lesur I."/>
            <person name="Ma L."/>
            <person name="Muller H."/>
            <person name="Nicaud J.M."/>
            <person name="Nikolski M."/>
            <person name="Oztas S."/>
            <person name="Ozier-Kalogeropoulos O."/>
            <person name="Pellenz S."/>
            <person name="Potier S."/>
            <person name="Richard G.F."/>
            <person name="Straub M.L."/>
            <person name="Suleau A."/>
            <person name="Swennene D."/>
            <person name="Tekaia F."/>
            <person name="Wesolowski-Louvel M."/>
            <person name="Westhof E."/>
            <person name="Wirth B."/>
            <person name="Zeniou-Meyer M."/>
            <person name="Zivanovic I."/>
            <person name="Bolotin-Fukuhara M."/>
            <person name="Thierry A."/>
            <person name="Bouchier C."/>
            <person name="Caudron B."/>
            <person name="Scarpelli C."/>
            <person name="Gaillardin C."/>
            <person name="Weissenbach J."/>
            <person name="Wincker P."/>
            <person name="Souciet J.L."/>
        </authorList>
    </citation>
    <scope>NUCLEOTIDE SEQUENCE [LARGE SCALE GENOMIC DNA]</scope>
    <source>
        <strain evidence="11">ATCC 2001 / BCRC 20586 / JCM 3761 / NBRC 0622 / NRRL Y-65 / CBS 138</strain>
    </source>
</reference>
<evidence type="ECO:0000259" key="8">
    <source>
        <dbReference type="PROSITE" id="PS50114"/>
    </source>
</evidence>